<dbReference type="OrthoDB" id="69461at2759"/>
<dbReference type="HAMAP" id="MF_03113">
    <property type="entry name" value="Get1"/>
    <property type="match status" value="1"/>
</dbReference>
<dbReference type="GO" id="GO:0005789">
    <property type="term" value="C:endoplasmic reticulum membrane"/>
    <property type="evidence" value="ECO:0007669"/>
    <property type="project" value="UniProtKB-SubCell"/>
</dbReference>
<evidence type="ECO:0000313" key="11">
    <source>
        <dbReference type="EMBL" id="KAF2864116.1"/>
    </source>
</evidence>
<dbReference type="FunFam" id="1.10.287.660:FF:000006">
    <property type="entry name" value="Protein GET1"/>
    <property type="match status" value="1"/>
</dbReference>
<dbReference type="Proteomes" id="UP000799421">
    <property type="component" value="Unassembled WGS sequence"/>
</dbReference>
<sequence length="201" mass="22779">MISILLAVFVMQLAIHLINTLGAKSVDEAIWFIYTKLPTPHSAEAASLSSKRKEIARLNRELNATSAQDDFAKWARLRRQHDKAKEAYNRKSGNLQSFKSTFDLVVGALRWLGTQGLQFLANFWFSKQAMFWLPKDWVPYYGEWLLSFPRAPLGSISINVWAMACATIIGMLSECVKSIWALKRGKVVEGENKGMPLKKDL</sequence>
<dbReference type="InterPro" id="IPR027538">
    <property type="entry name" value="Get1_fungi"/>
</dbReference>
<feature type="chain" id="PRO_5025563529" evidence="10">
    <location>
        <begin position="24"/>
        <end position="201"/>
    </location>
</feature>
<evidence type="ECO:0000256" key="8">
    <source>
        <dbReference type="ARBA" id="ARBA00023136"/>
    </source>
</evidence>
<evidence type="ECO:0000256" key="3">
    <source>
        <dbReference type="ARBA" id="ARBA00022448"/>
    </source>
</evidence>
<feature type="topological domain" description="Lumenal" evidence="9">
    <location>
        <begin position="1"/>
        <end position="4"/>
    </location>
</feature>
<keyword evidence="12" id="KW-1185">Reference proteome</keyword>
<feature type="topological domain" description="Cytoplasmic" evidence="9">
    <location>
        <begin position="173"/>
        <end position="201"/>
    </location>
</feature>
<name>A0A6A7C974_9PEZI</name>
<keyword evidence="4 9" id="KW-0812">Transmembrane</keyword>
<keyword evidence="6 9" id="KW-1133">Transmembrane helix</keyword>
<dbReference type="GO" id="GO:0071816">
    <property type="term" value="P:tail-anchored membrane protein insertion into ER membrane"/>
    <property type="evidence" value="ECO:0007669"/>
    <property type="project" value="InterPro"/>
</dbReference>
<protein>
    <submittedName>
        <fullName evidence="11">Uncharacterized protein</fullName>
    </submittedName>
</protein>
<evidence type="ECO:0000256" key="1">
    <source>
        <dbReference type="ARBA" id="ARBA00004477"/>
    </source>
</evidence>
<dbReference type="InterPro" id="IPR029012">
    <property type="entry name" value="Helix_hairpin_bin_sf"/>
</dbReference>
<reference evidence="11" key="1">
    <citation type="journal article" date="2020" name="Stud. Mycol.">
        <title>101 Dothideomycetes genomes: a test case for predicting lifestyles and emergence of pathogens.</title>
        <authorList>
            <person name="Haridas S."/>
            <person name="Albert R."/>
            <person name="Binder M."/>
            <person name="Bloem J."/>
            <person name="Labutti K."/>
            <person name="Salamov A."/>
            <person name="Andreopoulos B."/>
            <person name="Baker S."/>
            <person name="Barry K."/>
            <person name="Bills G."/>
            <person name="Bluhm B."/>
            <person name="Cannon C."/>
            <person name="Castanera R."/>
            <person name="Culley D."/>
            <person name="Daum C."/>
            <person name="Ezra D."/>
            <person name="Gonzalez J."/>
            <person name="Henrissat B."/>
            <person name="Kuo A."/>
            <person name="Liang C."/>
            <person name="Lipzen A."/>
            <person name="Lutzoni F."/>
            <person name="Magnuson J."/>
            <person name="Mondo S."/>
            <person name="Nolan M."/>
            <person name="Ohm R."/>
            <person name="Pangilinan J."/>
            <person name="Park H.-J."/>
            <person name="Ramirez L."/>
            <person name="Alfaro M."/>
            <person name="Sun H."/>
            <person name="Tritt A."/>
            <person name="Yoshinaga Y."/>
            <person name="Zwiers L.-H."/>
            <person name="Turgeon B."/>
            <person name="Goodwin S."/>
            <person name="Spatafora J."/>
            <person name="Crous P."/>
            <person name="Grigoriev I."/>
        </authorList>
    </citation>
    <scope>NUCLEOTIDE SEQUENCE</scope>
    <source>
        <strain evidence="11">CBS 480.64</strain>
    </source>
</reference>
<dbReference type="PANTHER" id="PTHR42650">
    <property type="entry name" value="TAIL-ANCHORED PROTEIN INSERTION RECEPTOR WRB"/>
    <property type="match status" value="1"/>
</dbReference>
<dbReference type="Pfam" id="PF04420">
    <property type="entry name" value="CHD5"/>
    <property type="match status" value="1"/>
</dbReference>
<dbReference type="GO" id="GO:0043529">
    <property type="term" value="C:GET complex"/>
    <property type="evidence" value="ECO:0007669"/>
    <property type="project" value="InterPro"/>
</dbReference>
<evidence type="ECO:0000256" key="7">
    <source>
        <dbReference type="ARBA" id="ARBA00023054"/>
    </source>
</evidence>
<comment type="caution">
    <text evidence="9">Lacks conserved residue(s) required for the propagation of feature annotation.</text>
</comment>
<keyword evidence="8 9" id="KW-0472">Membrane</keyword>
<dbReference type="InterPro" id="IPR028945">
    <property type="entry name" value="Get1"/>
</dbReference>
<keyword evidence="5 9" id="KW-0256">Endoplasmic reticulum</keyword>
<evidence type="ECO:0000256" key="9">
    <source>
        <dbReference type="HAMAP-Rule" id="MF_03113"/>
    </source>
</evidence>
<dbReference type="EMBL" id="MU005958">
    <property type="protein sequence ID" value="KAF2864116.1"/>
    <property type="molecule type" value="Genomic_DNA"/>
</dbReference>
<evidence type="ECO:0000313" key="12">
    <source>
        <dbReference type="Proteomes" id="UP000799421"/>
    </source>
</evidence>
<comment type="subcellular location">
    <subcellularLocation>
        <location evidence="1">Endoplasmic reticulum membrane</location>
        <topology evidence="1">Multi-pass membrane protein</topology>
    </subcellularLocation>
</comment>
<dbReference type="GO" id="GO:0043495">
    <property type="term" value="F:protein-membrane adaptor activity"/>
    <property type="evidence" value="ECO:0007669"/>
    <property type="project" value="TreeGrafter"/>
</dbReference>
<keyword evidence="10" id="KW-0732">Signal</keyword>
<dbReference type="AlphaFoldDB" id="A0A6A7C974"/>
<evidence type="ECO:0000256" key="6">
    <source>
        <dbReference type="ARBA" id="ARBA00022989"/>
    </source>
</evidence>
<gene>
    <name evidence="9" type="primary">GET1</name>
    <name evidence="11" type="ORF">K470DRAFT_267603</name>
</gene>
<evidence type="ECO:0000256" key="4">
    <source>
        <dbReference type="ARBA" id="ARBA00022692"/>
    </source>
</evidence>
<proteinExistence type="inferred from homology"/>
<feature type="signal peptide" evidence="10">
    <location>
        <begin position="1"/>
        <end position="23"/>
    </location>
</feature>
<keyword evidence="3 9" id="KW-0813">Transport</keyword>
<dbReference type="Gene3D" id="1.10.287.660">
    <property type="entry name" value="Helix hairpin bin"/>
    <property type="match status" value="1"/>
</dbReference>
<organism evidence="11 12">
    <name type="scientific">Piedraia hortae CBS 480.64</name>
    <dbReference type="NCBI Taxonomy" id="1314780"/>
    <lineage>
        <taxon>Eukaryota</taxon>
        <taxon>Fungi</taxon>
        <taxon>Dikarya</taxon>
        <taxon>Ascomycota</taxon>
        <taxon>Pezizomycotina</taxon>
        <taxon>Dothideomycetes</taxon>
        <taxon>Dothideomycetidae</taxon>
        <taxon>Capnodiales</taxon>
        <taxon>Piedraiaceae</taxon>
        <taxon>Piedraia</taxon>
    </lineage>
</organism>
<keyword evidence="7" id="KW-0175">Coiled coil</keyword>
<comment type="similarity">
    <text evidence="2 9">Belongs to the WRB/GET1 family.</text>
</comment>
<evidence type="ECO:0000256" key="10">
    <source>
        <dbReference type="SAM" id="SignalP"/>
    </source>
</evidence>
<dbReference type="PANTHER" id="PTHR42650:SF1">
    <property type="entry name" value="GUIDED ENTRY OF TAIL-ANCHORED PROTEINS FACTOR 1"/>
    <property type="match status" value="1"/>
</dbReference>
<evidence type="ECO:0000256" key="2">
    <source>
        <dbReference type="ARBA" id="ARBA00010799"/>
    </source>
</evidence>
<evidence type="ECO:0000256" key="5">
    <source>
        <dbReference type="ARBA" id="ARBA00022824"/>
    </source>
</evidence>
<accession>A0A6A7C974</accession>